<evidence type="ECO:0000313" key="2">
    <source>
        <dbReference type="Proteomes" id="UP000628984"/>
    </source>
</evidence>
<sequence length="90" mass="9866">MGVDHEGIIEAKLFGRARGILQNVIRPANRIEDGPQIQLPLAADRALGHRGRADQGLPQTLDPGIIQTRDIDNTVQMKTPEVTQLHQLNG</sequence>
<evidence type="ECO:0000313" key="1">
    <source>
        <dbReference type="EMBL" id="GGW47152.1"/>
    </source>
</evidence>
<dbReference type="AlphaFoldDB" id="A0A918J5U3"/>
<gene>
    <name evidence="1" type="ORF">GCM10011452_38380</name>
</gene>
<proteinExistence type="predicted"/>
<reference evidence="1" key="2">
    <citation type="submission" date="2020-09" db="EMBL/GenBank/DDBJ databases">
        <authorList>
            <person name="Sun Q."/>
            <person name="Kim S."/>
        </authorList>
    </citation>
    <scope>NUCLEOTIDE SEQUENCE</scope>
    <source>
        <strain evidence="1">KCTC 23714</strain>
    </source>
</reference>
<organism evidence="1 2">
    <name type="scientific">Gemmobacter lanyuensis</name>
    <dbReference type="NCBI Taxonomy" id="1054497"/>
    <lineage>
        <taxon>Bacteria</taxon>
        <taxon>Pseudomonadati</taxon>
        <taxon>Pseudomonadota</taxon>
        <taxon>Alphaproteobacteria</taxon>
        <taxon>Rhodobacterales</taxon>
        <taxon>Paracoccaceae</taxon>
        <taxon>Gemmobacter</taxon>
    </lineage>
</organism>
<accession>A0A918J5U3</accession>
<dbReference type="EMBL" id="BMYQ01000029">
    <property type="protein sequence ID" value="GGW47152.1"/>
    <property type="molecule type" value="Genomic_DNA"/>
</dbReference>
<name>A0A918J5U3_9RHOB</name>
<reference evidence="1" key="1">
    <citation type="journal article" date="2014" name="Int. J. Syst. Evol. Microbiol.">
        <title>Complete genome sequence of Corynebacterium casei LMG S-19264T (=DSM 44701T), isolated from a smear-ripened cheese.</title>
        <authorList>
            <consortium name="US DOE Joint Genome Institute (JGI-PGF)"/>
            <person name="Walter F."/>
            <person name="Albersmeier A."/>
            <person name="Kalinowski J."/>
            <person name="Ruckert C."/>
        </authorList>
    </citation>
    <scope>NUCLEOTIDE SEQUENCE</scope>
    <source>
        <strain evidence="1">KCTC 23714</strain>
    </source>
</reference>
<dbReference type="Proteomes" id="UP000628984">
    <property type="component" value="Unassembled WGS sequence"/>
</dbReference>
<keyword evidence="2" id="KW-1185">Reference proteome</keyword>
<protein>
    <submittedName>
        <fullName evidence="1">Uncharacterized protein</fullName>
    </submittedName>
</protein>
<comment type="caution">
    <text evidence="1">The sequence shown here is derived from an EMBL/GenBank/DDBJ whole genome shotgun (WGS) entry which is preliminary data.</text>
</comment>